<keyword evidence="2" id="KW-1185">Reference proteome</keyword>
<proteinExistence type="predicted"/>
<dbReference type="Proteomes" id="UP001056120">
    <property type="component" value="Linkage Group LG07"/>
</dbReference>
<comment type="caution">
    <text evidence="1">The sequence shown here is derived from an EMBL/GenBank/DDBJ whole genome shotgun (WGS) entry which is preliminary data.</text>
</comment>
<name>A0ACB9ITC8_9ASTR</name>
<protein>
    <submittedName>
        <fullName evidence="1">Uncharacterized protein</fullName>
    </submittedName>
</protein>
<reference evidence="1 2" key="2">
    <citation type="journal article" date="2022" name="Mol. Ecol. Resour.">
        <title>The genomes of chicory, endive, great burdock and yacon provide insights into Asteraceae paleo-polyploidization history and plant inulin production.</title>
        <authorList>
            <person name="Fan W."/>
            <person name="Wang S."/>
            <person name="Wang H."/>
            <person name="Wang A."/>
            <person name="Jiang F."/>
            <person name="Liu H."/>
            <person name="Zhao H."/>
            <person name="Xu D."/>
            <person name="Zhang Y."/>
        </authorList>
    </citation>
    <scope>NUCLEOTIDE SEQUENCE [LARGE SCALE GENOMIC DNA]</scope>
    <source>
        <strain evidence="2">cv. Yunnan</strain>
        <tissue evidence="1">Leaves</tissue>
    </source>
</reference>
<gene>
    <name evidence="1" type="ORF">L1987_20907</name>
</gene>
<organism evidence="1 2">
    <name type="scientific">Smallanthus sonchifolius</name>
    <dbReference type="NCBI Taxonomy" id="185202"/>
    <lineage>
        <taxon>Eukaryota</taxon>
        <taxon>Viridiplantae</taxon>
        <taxon>Streptophyta</taxon>
        <taxon>Embryophyta</taxon>
        <taxon>Tracheophyta</taxon>
        <taxon>Spermatophyta</taxon>
        <taxon>Magnoliopsida</taxon>
        <taxon>eudicotyledons</taxon>
        <taxon>Gunneridae</taxon>
        <taxon>Pentapetalae</taxon>
        <taxon>asterids</taxon>
        <taxon>campanulids</taxon>
        <taxon>Asterales</taxon>
        <taxon>Asteraceae</taxon>
        <taxon>Asteroideae</taxon>
        <taxon>Heliantheae alliance</taxon>
        <taxon>Millerieae</taxon>
        <taxon>Smallanthus</taxon>
    </lineage>
</organism>
<accession>A0ACB9ITC8</accession>
<evidence type="ECO:0000313" key="2">
    <source>
        <dbReference type="Proteomes" id="UP001056120"/>
    </source>
</evidence>
<dbReference type="EMBL" id="CM042024">
    <property type="protein sequence ID" value="KAI3811189.1"/>
    <property type="molecule type" value="Genomic_DNA"/>
</dbReference>
<sequence>MKYTFQRASEGSKAMGREVRGGSDGRCREGPLKDAVEMVRIEMVDGGLLQDCLELGSSNLKDWILVRAHGTSVGLPTQDDMGNSEVASLEGSMLKEFVRMTAKFGTTIVPSGAVGEDDMAEL</sequence>
<reference evidence="2" key="1">
    <citation type="journal article" date="2022" name="Mol. Ecol. Resour.">
        <title>The genomes of chicory, endive, great burdock and yacon provide insights into Asteraceae palaeo-polyploidization history and plant inulin production.</title>
        <authorList>
            <person name="Fan W."/>
            <person name="Wang S."/>
            <person name="Wang H."/>
            <person name="Wang A."/>
            <person name="Jiang F."/>
            <person name="Liu H."/>
            <person name="Zhao H."/>
            <person name="Xu D."/>
            <person name="Zhang Y."/>
        </authorList>
    </citation>
    <scope>NUCLEOTIDE SEQUENCE [LARGE SCALE GENOMIC DNA]</scope>
    <source>
        <strain evidence="2">cv. Yunnan</strain>
    </source>
</reference>
<evidence type="ECO:0000313" key="1">
    <source>
        <dbReference type="EMBL" id="KAI3811189.1"/>
    </source>
</evidence>